<comment type="caution">
    <text evidence="12">Lacks conserved residue(s) required for the propagation of feature annotation.</text>
</comment>
<evidence type="ECO:0000256" key="10">
    <source>
        <dbReference type="ARBA" id="ARBA00022989"/>
    </source>
</evidence>
<name>A0A067PSD5_9AGAM</name>
<feature type="transmembrane region" description="Helical" evidence="12">
    <location>
        <begin position="12"/>
        <end position="32"/>
    </location>
</feature>
<dbReference type="AlphaFoldDB" id="A0A067PSD5"/>
<dbReference type="OrthoDB" id="10252502at2759"/>
<evidence type="ECO:0000256" key="2">
    <source>
        <dbReference type="ARBA" id="ARBA00004687"/>
    </source>
</evidence>
<keyword evidence="8 12" id="KW-0812">Transmembrane</keyword>
<dbReference type="InParanoid" id="A0A067PSD5"/>
<feature type="transmembrane region" description="Helical" evidence="12">
    <location>
        <begin position="458"/>
        <end position="477"/>
    </location>
</feature>
<evidence type="ECO:0000313" key="13">
    <source>
        <dbReference type="EMBL" id="KDQ57728.1"/>
    </source>
</evidence>
<dbReference type="EC" id="2.4.1.-" evidence="12"/>
<comment type="similarity">
    <text evidence="3 12">Belongs to the PIGV family.</text>
</comment>
<feature type="transmembrane region" description="Helical" evidence="12">
    <location>
        <begin position="315"/>
        <end position="334"/>
    </location>
</feature>
<dbReference type="UniPathway" id="UPA00196"/>
<evidence type="ECO:0000256" key="8">
    <source>
        <dbReference type="ARBA" id="ARBA00022692"/>
    </source>
</evidence>
<evidence type="ECO:0000256" key="9">
    <source>
        <dbReference type="ARBA" id="ARBA00022824"/>
    </source>
</evidence>
<evidence type="ECO:0000256" key="6">
    <source>
        <dbReference type="ARBA" id="ARBA00022676"/>
    </source>
</evidence>
<comment type="function">
    <text evidence="12">Mannosyltransferase involved in glycosylphosphatidylinositol-anchor biosynthesis.</text>
</comment>
<keyword evidence="10 12" id="KW-1133">Transmembrane helix</keyword>
<feature type="transmembrane region" description="Helical" evidence="12">
    <location>
        <begin position="239"/>
        <end position="259"/>
    </location>
</feature>
<dbReference type="EMBL" id="KL197719">
    <property type="protein sequence ID" value="KDQ57728.1"/>
    <property type="molecule type" value="Genomic_DNA"/>
</dbReference>
<dbReference type="FunCoup" id="A0A067PSD5">
    <property type="interactions" value="63"/>
</dbReference>
<dbReference type="STRING" id="933084.A0A067PSD5"/>
<keyword evidence="7 12" id="KW-0808">Transferase</keyword>
<organism evidence="13 14">
    <name type="scientific">Jaapia argillacea MUCL 33604</name>
    <dbReference type="NCBI Taxonomy" id="933084"/>
    <lineage>
        <taxon>Eukaryota</taxon>
        <taxon>Fungi</taxon>
        <taxon>Dikarya</taxon>
        <taxon>Basidiomycota</taxon>
        <taxon>Agaricomycotina</taxon>
        <taxon>Agaricomycetes</taxon>
        <taxon>Agaricomycetidae</taxon>
        <taxon>Jaapiales</taxon>
        <taxon>Jaapiaceae</taxon>
        <taxon>Jaapia</taxon>
    </lineage>
</organism>
<keyword evidence="6 12" id="KW-0328">Glycosyltransferase</keyword>
<sequence length="480" mass="53938">MTSAKTSKLRPTHLILLLTLLTRFLILVLIYLSSYLPSFDSSPNILLPPPPLDASWAEKALWRVTNPLLRWDSFHFAHIAKEGHVFEHEWAFLPGIANIMRLSAQFIRLLFPHSNPELSVRELMVGGALASFLVDVLTPLTLYKLTLRHFPGRPSIALISALLGLLPSSPATLRYAPYTEPFFTFFSYQGMLACANGRYLLASTLFACAGAFRSNGVLLGGFVIWDLVAYPFLQRKSFSIWRAVYATILTALIFTPFIAHQHSAYTLFCSSPPPSSNPNPIWCNKTLPSIYTYVQSKYWNVGFLTYWTPSQIPNFIISIPPLLLLFAFSSYHLVQVIPRLLFPTPTSQLRKQKRHLESNEVPPSPFLSETLTPHAIHALVLSLTLLFASHTQIVLRLAASMPILYWAGAWLLVEEPEFSMSGLWRGRGRAGEKGKLSLRGSREEQVGKGKGVRWGSWWVGWSVVWGSVSVVLWTTFLPPA</sequence>
<evidence type="ECO:0000256" key="11">
    <source>
        <dbReference type="ARBA" id="ARBA00023136"/>
    </source>
</evidence>
<dbReference type="GO" id="GO:0000009">
    <property type="term" value="F:alpha-1,6-mannosyltransferase activity"/>
    <property type="evidence" value="ECO:0007669"/>
    <property type="project" value="InterPro"/>
</dbReference>
<gene>
    <name evidence="13" type="ORF">JAAARDRAFT_207208</name>
</gene>
<dbReference type="GO" id="GO:0005789">
    <property type="term" value="C:endoplasmic reticulum membrane"/>
    <property type="evidence" value="ECO:0007669"/>
    <property type="project" value="UniProtKB-SubCell"/>
</dbReference>
<protein>
    <recommendedName>
        <fullName evidence="4 12">GPI mannosyltransferase 2</fullName>
        <ecNumber evidence="12">2.4.1.-</ecNumber>
    </recommendedName>
</protein>
<evidence type="ECO:0000256" key="7">
    <source>
        <dbReference type="ARBA" id="ARBA00022679"/>
    </source>
</evidence>
<comment type="pathway">
    <text evidence="2 12">Glycolipid biosynthesis; glycosylphosphatidylinositol-anchor biosynthesis.</text>
</comment>
<reference evidence="14" key="1">
    <citation type="journal article" date="2014" name="Proc. Natl. Acad. Sci. U.S.A.">
        <title>Extensive sampling of basidiomycete genomes demonstrates inadequacy of the white-rot/brown-rot paradigm for wood decay fungi.</title>
        <authorList>
            <person name="Riley R."/>
            <person name="Salamov A.A."/>
            <person name="Brown D.W."/>
            <person name="Nagy L.G."/>
            <person name="Floudas D."/>
            <person name="Held B.W."/>
            <person name="Levasseur A."/>
            <person name="Lombard V."/>
            <person name="Morin E."/>
            <person name="Otillar R."/>
            <person name="Lindquist E.A."/>
            <person name="Sun H."/>
            <person name="LaButti K.M."/>
            <person name="Schmutz J."/>
            <person name="Jabbour D."/>
            <person name="Luo H."/>
            <person name="Baker S.E."/>
            <person name="Pisabarro A.G."/>
            <person name="Walton J.D."/>
            <person name="Blanchette R.A."/>
            <person name="Henrissat B."/>
            <person name="Martin F."/>
            <person name="Cullen D."/>
            <person name="Hibbett D.S."/>
            <person name="Grigoriev I.V."/>
        </authorList>
    </citation>
    <scope>NUCLEOTIDE SEQUENCE [LARGE SCALE GENOMIC DNA]</scope>
    <source>
        <strain evidence="14">MUCL 33604</strain>
    </source>
</reference>
<accession>A0A067PSD5</accession>
<dbReference type="GO" id="GO:0031501">
    <property type="term" value="C:mannosyltransferase complex"/>
    <property type="evidence" value="ECO:0007669"/>
    <property type="project" value="TreeGrafter"/>
</dbReference>
<dbReference type="PANTHER" id="PTHR12468">
    <property type="entry name" value="GPI MANNOSYLTRANSFERASE 2"/>
    <property type="match status" value="1"/>
</dbReference>
<evidence type="ECO:0000256" key="5">
    <source>
        <dbReference type="ARBA" id="ARBA00022502"/>
    </source>
</evidence>
<comment type="subcellular location">
    <subcellularLocation>
        <location evidence="1 12">Endoplasmic reticulum membrane</location>
        <topology evidence="1 12">Multi-pass membrane protein</topology>
    </subcellularLocation>
</comment>
<dbReference type="HOGENOM" id="CLU_029048_1_0_1"/>
<dbReference type="InterPro" id="IPR007315">
    <property type="entry name" value="PIG-V/Gpi18"/>
</dbReference>
<dbReference type="Pfam" id="PF04188">
    <property type="entry name" value="Mannosyl_trans2"/>
    <property type="match status" value="1"/>
</dbReference>
<dbReference type="GO" id="GO:0006506">
    <property type="term" value="P:GPI anchor biosynthetic process"/>
    <property type="evidence" value="ECO:0007669"/>
    <property type="project" value="UniProtKB-UniPathway"/>
</dbReference>
<keyword evidence="11 12" id="KW-0472">Membrane</keyword>
<evidence type="ECO:0000256" key="3">
    <source>
        <dbReference type="ARBA" id="ARBA00008698"/>
    </source>
</evidence>
<keyword evidence="14" id="KW-1185">Reference proteome</keyword>
<evidence type="ECO:0000313" key="14">
    <source>
        <dbReference type="Proteomes" id="UP000027265"/>
    </source>
</evidence>
<proteinExistence type="inferred from homology"/>
<evidence type="ECO:0000256" key="1">
    <source>
        <dbReference type="ARBA" id="ARBA00004477"/>
    </source>
</evidence>
<evidence type="ECO:0000256" key="4">
    <source>
        <dbReference type="ARBA" id="ARBA00013795"/>
    </source>
</evidence>
<dbReference type="PANTHER" id="PTHR12468:SF2">
    <property type="entry name" value="GPI MANNOSYLTRANSFERASE 2"/>
    <property type="match status" value="1"/>
</dbReference>
<keyword evidence="9 12" id="KW-0256">Endoplasmic reticulum</keyword>
<dbReference type="GO" id="GO:0004376">
    <property type="term" value="F:GPI mannosyltransferase activity"/>
    <property type="evidence" value="ECO:0007669"/>
    <property type="project" value="InterPro"/>
</dbReference>
<feature type="transmembrane region" description="Helical" evidence="12">
    <location>
        <begin position="123"/>
        <end position="143"/>
    </location>
</feature>
<feature type="transmembrane region" description="Helical" evidence="12">
    <location>
        <begin position="155"/>
        <end position="173"/>
    </location>
</feature>
<dbReference type="Proteomes" id="UP000027265">
    <property type="component" value="Unassembled WGS sequence"/>
</dbReference>
<keyword evidence="5 12" id="KW-0337">GPI-anchor biosynthesis</keyword>
<evidence type="ECO:0000256" key="12">
    <source>
        <dbReference type="RuleBase" id="RU363112"/>
    </source>
</evidence>